<evidence type="ECO:0000256" key="1">
    <source>
        <dbReference type="ARBA" id="ARBA00005662"/>
    </source>
</evidence>
<evidence type="ECO:0000313" key="5">
    <source>
        <dbReference type="EMBL" id="GIF91350.1"/>
    </source>
</evidence>
<feature type="signal peptide" evidence="3">
    <location>
        <begin position="1"/>
        <end position="35"/>
    </location>
</feature>
<dbReference type="InterPro" id="IPR029052">
    <property type="entry name" value="Metallo-depent_PP-like"/>
</dbReference>
<evidence type="ECO:0000313" key="6">
    <source>
        <dbReference type="Proteomes" id="UP000619293"/>
    </source>
</evidence>
<dbReference type="EMBL" id="BONG01000031">
    <property type="protein sequence ID" value="GIF91350.1"/>
    <property type="molecule type" value="Genomic_DNA"/>
</dbReference>
<reference evidence="5 6" key="1">
    <citation type="submission" date="2021-01" db="EMBL/GenBank/DDBJ databases">
        <title>Whole genome shotgun sequence of Catellatospora chokoriensis NBRC 107358.</title>
        <authorList>
            <person name="Komaki H."/>
            <person name="Tamura T."/>
        </authorList>
    </citation>
    <scope>NUCLEOTIDE SEQUENCE [LARGE SCALE GENOMIC DNA]</scope>
    <source>
        <strain evidence="5 6">NBRC 107358</strain>
    </source>
</reference>
<gene>
    <name evidence="5" type="ORF">Cch02nite_47940</name>
</gene>
<organism evidence="5 6">
    <name type="scientific">Catellatospora chokoriensis</name>
    <dbReference type="NCBI Taxonomy" id="310353"/>
    <lineage>
        <taxon>Bacteria</taxon>
        <taxon>Bacillati</taxon>
        <taxon>Actinomycetota</taxon>
        <taxon>Actinomycetes</taxon>
        <taxon>Micromonosporales</taxon>
        <taxon>Micromonosporaceae</taxon>
        <taxon>Catellatospora</taxon>
    </lineage>
</organism>
<dbReference type="InterPro" id="IPR019079">
    <property type="entry name" value="Capsule_synth_CapA"/>
</dbReference>
<sequence>MRNALTCPYPRAVTSPRAPFAARLTLALALVAALAACSAEEPAVWRQPAGTPPVPAPADSAAPSSAAPAEEITLAFAGDVHFTGRTLPLLQNPDTAFGPYAEQLRAADFAMVNLETAVTDRGTPQPKEFHFRAPTTAYAAIQAAGIDLVSIANNHTLDYGQVGLLDTLDSAKAAGMPIVGAGHDTTEAYAPHLVTVKGVRLAVVGLSQVHELKEQWKPTATRPGIAMAFDRKLSVAAVKQAREQADVVIAFMHWGTEGQGCPNGDQKGIAKALSEAGADLIIGTHAHVLLADGFLGGAYVHYGLGNFLWYSTSKSTDTGLLTVTIKDGKVKTRKFTPGVVSANGQPKPVTGAALTAVQGRLTQAARCTGLAASPAA</sequence>
<proteinExistence type="inferred from homology"/>
<dbReference type="InterPro" id="IPR052169">
    <property type="entry name" value="CW_Biosynth-Accessory"/>
</dbReference>
<dbReference type="Gene3D" id="3.60.21.10">
    <property type="match status" value="1"/>
</dbReference>
<evidence type="ECO:0000256" key="3">
    <source>
        <dbReference type="SAM" id="SignalP"/>
    </source>
</evidence>
<comment type="caution">
    <text evidence="5">The sequence shown here is derived from an EMBL/GenBank/DDBJ whole genome shotgun (WGS) entry which is preliminary data.</text>
</comment>
<comment type="similarity">
    <text evidence="1">Belongs to the CapA family.</text>
</comment>
<feature type="chain" id="PRO_5038995225" description="Capsule synthesis protein CapA domain-containing protein" evidence="3">
    <location>
        <begin position="36"/>
        <end position="376"/>
    </location>
</feature>
<name>A0A8J3K600_9ACTN</name>
<accession>A0A8J3K600</accession>
<feature type="region of interest" description="Disordered" evidence="2">
    <location>
        <begin position="45"/>
        <end position="64"/>
    </location>
</feature>
<dbReference type="SMART" id="SM00854">
    <property type="entry name" value="PGA_cap"/>
    <property type="match status" value="1"/>
</dbReference>
<dbReference type="PANTHER" id="PTHR33393">
    <property type="entry name" value="POLYGLUTAMINE SYNTHESIS ACCESSORY PROTEIN RV0574C-RELATED"/>
    <property type="match status" value="1"/>
</dbReference>
<dbReference type="PANTHER" id="PTHR33393:SF13">
    <property type="entry name" value="PGA BIOSYNTHESIS PROTEIN CAPA"/>
    <property type="match status" value="1"/>
</dbReference>
<dbReference type="Proteomes" id="UP000619293">
    <property type="component" value="Unassembled WGS sequence"/>
</dbReference>
<dbReference type="AlphaFoldDB" id="A0A8J3K600"/>
<protein>
    <recommendedName>
        <fullName evidence="4">Capsule synthesis protein CapA domain-containing protein</fullName>
    </recommendedName>
</protein>
<evidence type="ECO:0000259" key="4">
    <source>
        <dbReference type="SMART" id="SM00854"/>
    </source>
</evidence>
<evidence type="ECO:0000256" key="2">
    <source>
        <dbReference type="SAM" id="MobiDB-lite"/>
    </source>
</evidence>
<keyword evidence="6" id="KW-1185">Reference proteome</keyword>
<dbReference type="SUPFAM" id="SSF56300">
    <property type="entry name" value="Metallo-dependent phosphatases"/>
    <property type="match status" value="1"/>
</dbReference>
<dbReference type="CDD" id="cd07381">
    <property type="entry name" value="MPP_CapA"/>
    <property type="match status" value="1"/>
</dbReference>
<feature type="domain" description="Capsule synthesis protein CapA" evidence="4">
    <location>
        <begin position="73"/>
        <end position="311"/>
    </location>
</feature>
<keyword evidence="3" id="KW-0732">Signal</keyword>
<dbReference type="Pfam" id="PF09587">
    <property type="entry name" value="PGA_cap"/>
    <property type="match status" value="1"/>
</dbReference>